<dbReference type="RefSeq" id="WP_213171185.1">
    <property type="nucleotide sequence ID" value="NZ_CP070496.1"/>
</dbReference>
<dbReference type="GO" id="GO:0006799">
    <property type="term" value="P:polyphosphate biosynthetic process"/>
    <property type="evidence" value="ECO:0007669"/>
    <property type="project" value="UniProtKB-ARBA"/>
</dbReference>
<dbReference type="SUPFAM" id="SSF55154">
    <property type="entry name" value="CYTH-like phosphatases"/>
    <property type="match status" value="1"/>
</dbReference>
<feature type="region of interest" description="Disordered" evidence="1">
    <location>
        <begin position="1"/>
        <end position="39"/>
    </location>
</feature>
<proteinExistence type="predicted"/>
<name>A0A895XNR4_9ACTN</name>
<dbReference type="KEGG" id="nav:JQS30_15725"/>
<organism evidence="3 4">
    <name type="scientific">Natronoglycomyces albus</name>
    <dbReference type="NCBI Taxonomy" id="2811108"/>
    <lineage>
        <taxon>Bacteria</taxon>
        <taxon>Bacillati</taxon>
        <taxon>Actinomycetota</taxon>
        <taxon>Actinomycetes</taxon>
        <taxon>Glycomycetales</taxon>
        <taxon>Glycomycetaceae</taxon>
        <taxon>Natronoglycomyces</taxon>
    </lineage>
</organism>
<evidence type="ECO:0000313" key="4">
    <source>
        <dbReference type="Proteomes" id="UP000662939"/>
    </source>
</evidence>
<accession>A0A895XNR4</accession>
<dbReference type="Pfam" id="PF09359">
    <property type="entry name" value="VTC"/>
    <property type="match status" value="1"/>
</dbReference>
<dbReference type="InterPro" id="IPR042267">
    <property type="entry name" value="VTC_sf"/>
</dbReference>
<keyword evidence="4" id="KW-1185">Reference proteome</keyword>
<evidence type="ECO:0000313" key="3">
    <source>
        <dbReference type="EMBL" id="QSB05183.1"/>
    </source>
</evidence>
<sequence length="291" mass="32307">MTVTDGGVRAQVGPKAGPVWPETTQAASEPTPAEERAHSPAASVFPALSLAQVNARAKLQTRVDTKYLLDPFQFAEFSAALATQEDWAVLQIDGGHQFRYRSVYFDTPDLLTFRHHRQGKRRRFKVRTRTYVDSGECAFEVKVRGARAATVKQRMDYAAEDADRITPVAWSFLTSTLRQAYGVAPPAVLRPMASTEYLRQTYVQLSSPARLTCDTGFVCSSEQGQVVARPMWVVESKSASGAGAADKLLWTMGVRPSPISKYCLATAMLRPHLSANRWRRARRTWFAPHAG</sequence>
<dbReference type="Proteomes" id="UP000662939">
    <property type="component" value="Chromosome"/>
</dbReference>
<dbReference type="AlphaFoldDB" id="A0A895XNR4"/>
<protein>
    <submittedName>
        <fullName evidence="3">Polyphosphate polymerase domain-containing protein</fullName>
    </submittedName>
</protein>
<evidence type="ECO:0000259" key="2">
    <source>
        <dbReference type="Pfam" id="PF09359"/>
    </source>
</evidence>
<evidence type="ECO:0000256" key="1">
    <source>
        <dbReference type="SAM" id="MobiDB-lite"/>
    </source>
</evidence>
<dbReference type="Gene3D" id="3.20.100.30">
    <property type="entry name" value="VTC, catalytic tunnel domain"/>
    <property type="match status" value="1"/>
</dbReference>
<reference evidence="3" key="1">
    <citation type="submission" date="2021-02" db="EMBL/GenBank/DDBJ databases">
        <title>Natronoglycomyces albus gen. nov., sp. nov, a haloalkaliphilic actinobacterium from a soda solonchak soil.</title>
        <authorList>
            <person name="Sorokin D.Y."/>
            <person name="Khijniak T.V."/>
            <person name="Zakharycheva A.P."/>
            <person name="Boueva O.V."/>
            <person name="Ariskina E.V."/>
            <person name="Hahnke R.L."/>
            <person name="Bunk B."/>
            <person name="Sproer C."/>
            <person name="Schumann P."/>
            <person name="Evtushenko L.I."/>
            <person name="Kublanov I.V."/>
        </authorList>
    </citation>
    <scope>NUCLEOTIDE SEQUENCE</scope>
    <source>
        <strain evidence="3">DSM 106290</strain>
    </source>
</reference>
<dbReference type="CDD" id="cd07750">
    <property type="entry name" value="PolyPPase_VTC_like"/>
    <property type="match status" value="1"/>
</dbReference>
<dbReference type="EMBL" id="CP070496">
    <property type="protein sequence ID" value="QSB05183.1"/>
    <property type="molecule type" value="Genomic_DNA"/>
</dbReference>
<feature type="domain" description="VTC" evidence="2">
    <location>
        <begin position="62"/>
        <end position="269"/>
    </location>
</feature>
<dbReference type="InterPro" id="IPR018966">
    <property type="entry name" value="VTC_domain"/>
</dbReference>
<gene>
    <name evidence="3" type="ORF">JQS30_15725</name>
</gene>
<dbReference type="InterPro" id="IPR033469">
    <property type="entry name" value="CYTH-like_dom_sf"/>
</dbReference>